<sequence length="149" mass="16578">MPQQTEPATPTRLSAIGKDHTGCKLRVTGRMLSYDSMTALVLLQDEDTALLIDVSLCVDPKSSGRWIRERKDIVTAIGYLERSPTQLTIPDLPPYSAAPDIDPALVLRALLVQPVFPDVDMKLWNDVAQEHEDTGEPNYESYDWPASIV</sequence>
<evidence type="ECO:0000313" key="2">
    <source>
        <dbReference type="Proteomes" id="UP000054166"/>
    </source>
</evidence>
<dbReference type="GO" id="GO:0003697">
    <property type="term" value="F:single-stranded DNA binding"/>
    <property type="evidence" value="ECO:0007669"/>
    <property type="project" value="InterPro"/>
</dbReference>
<reference evidence="2" key="2">
    <citation type="submission" date="2015-01" db="EMBL/GenBank/DDBJ databases">
        <title>Evolutionary Origins and Diversification of the Mycorrhizal Mutualists.</title>
        <authorList>
            <consortium name="DOE Joint Genome Institute"/>
            <consortium name="Mycorrhizal Genomics Consortium"/>
            <person name="Kohler A."/>
            <person name="Kuo A."/>
            <person name="Nagy L.G."/>
            <person name="Floudas D."/>
            <person name="Copeland A."/>
            <person name="Barry K.W."/>
            <person name="Cichocki N."/>
            <person name="Veneault-Fourrey C."/>
            <person name="LaButti K."/>
            <person name="Lindquist E.A."/>
            <person name="Lipzen A."/>
            <person name="Lundell T."/>
            <person name="Morin E."/>
            <person name="Murat C."/>
            <person name="Riley R."/>
            <person name="Ohm R."/>
            <person name="Sun H."/>
            <person name="Tunlid A."/>
            <person name="Henrissat B."/>
            <person name="Grigoriev I.V."/>
            <person name="Hibbett D.S."/>
            <person name="Martin F."/>
        </authorList>
    </citation>
    <scope>NUCLEOTIDE SEQUENCE [LARGE SCALE GENOMIC DNA]</scope>
    <source>
        <strain evidence="2">F 1598</strain>
    </source>
</reference>
<dbReference type="EMBL" id="KN832970">
    <property type="protein sequence ID" value="KIM92027.1"/>
    <property type="molecule type" value="Genomic_DNA"/>
</dbReference>
<dbReference type="Pfam" id="PF15490">
    <property type="entry name" value="Ten1_2"/>
    <property type="match status" value="1"/>
</dbReference>
<dbReference type="OrthoDB" id="3258172at2759"/>
<organism evidence="1 2">
    <name type="scientific">Piloderma croceum (strain F 1598)</name>
    <dbReference type="NCBI Taxonomy" id="765440"/>
    <lineage>
        <taxon>Eukaryota</taxon>
        <taxon>Fungi</taxon>
        <taxon>Dikarya</taxon>
        <taxon>Basidiomycota</taxon>
        <taxon>Agaricomycotina</taxon>
        <taxon>Agaricomycetes</taxon>
        <taxon>Agaricomycetidae</taxon>
        <taxon>Atheliales</taxon>
        <taxon>Atheliaceae</taxon>
        <taxon>Piloderma</taxon>
    </lineage>
</organism>
<gene>
    <name evidence="1" type="ORF">PILCRDRAFT_810024</name>
</gene>
<dbReference type="Proteomes" id="UP000054166">
    <property type="component" value="Unassembled WGS sequence"/>
</dbReference>
<dbReference type="HOGENOM" id="CLU_155372_0_0_1"/>
<dbReference type="Gene3D" id="2.40.50.140">
    <property type="entry name" value="Nucleic acid-binding proteins"/>
    <property type="match status" value="1"/>
</dbReference>
<accession>A0A0C3CQV2</accession>
<keyword evidence="2" id="KW-1185">Reference proteome</keyword>
<dbReference type="AlphaFoldDB" id="A0A0C3CQV2"/>
<protein>
    <submittedName>
        <fullName evidence="1">Uncharacterized protein</fullName>
    </submittedName>
</protein>
<proteinExistence type="predicted"/>
<evidence type="ECO:0000313" key="1">
    <source>
        <dbReference type="EMBL" id="KIM92027.1"/>
    </source>
</evidence>
<dbReference type="InterPro" id="IPR012340">
    <property type="entry name" value="NA-bd_OB-fold"/>
</dbReference>
<reference evidence="1 2" key="1">
    <citation type="submission" date="2014-04" db="EMBL/GenBank/DDBJ databases">
        <authorList>
            <consortium name="DOE Joint Genome Institute"/>
            <person name="Kuo A."/>
            <person name="Tarkka M."/>
            <person name="Buscot F."/>
            <person name="Kohler A."/>
            <person name="Nagy L.G."/>
            <person name="Floudas D."/>
            <person name="Copeland A."/>
            <person name="Barry K.W."/>
            <person name="Cichocki N."/>
            <person name="Veneault-Fourrey C."/>
            <person name="LaButti K."/>
            <person name="Lindquist E.A."/>
            <person name="Lipzen A."/>
            <person name="Lundell T."/>
            <person name="Morin E."/>
            <person name="Murat C."/>
            <person name="Sun H."/>
            <person name="Tunlid A."/>
            <person name="Henrissat B."/>
            <person name="Grigoriev I.V."/>
            <person name="Hibbett D.S."/>
            <person name="Martin F."/>
            <person name="Nordberg H.P."/>
            <person name="Cantor M.N."/>
            <person name="Hua S.X."/>
        </authorList>
    </citation>
    <scope>NUCLEOTIDE SEQUENCE [LARGE SCALE GENOMIC DNA]</scope>
    <source>
        <strain evidence="1 2">F 1598</strain>
    </source>
</reference>
<dbReference type="GO" id="GO:1990879">
    <property type="term" value="C:CST complex"/>
    <property type="evidence" value="ECO:0007669"/>
    <property type="project" value="InterPro"/>
</dbReference>
<dbReference type="InParanoid" id="A0A0C3CQV2"/>
<dbReference type="InterPro" id="IPR029146">
    <property type="entry name" value="Ten1_animal_plant"/>
</dbReference>
<name>A0A0C3CQV2_PILCF</name>